<reference evidence="2 3" key="1">
    <citation type="journal article" date="2012" name="PLoS ONE">
        <title>The genome characteristics and predicted function of methyl-group oxidation pathway in the obligate aceticlastic methanogens, Methanosaeta spp.</title>
        <authorList>
            <person name="Zhu J."/>
            <person name="Zheng H."/>
            <person name="Ai G."/>
            <person name="Zhang G."/>
            <person name="Liu D."/>
            <person name="Liu X."/>
            <person name="Dong X."/>
        </authorList>
    </citation>
    <scope>NUCLEOTIDE SEQUENCE [LARGE SCALE GENOMIC DNA]</scope>
    <source>
        <strain evidence="2 3">6Ac</strain>
    </source>
</reference>
<gene>
    <name evidence="2" type="ordered locus">Mhar_0917</name>
</gene>
<evidence type="ECO:0000256" key="1">
    <source>
        <dbReference type="ARBA" id="ARBA00022729"/>
    </source>
</evidence>
<dbReference type="HOGENOM" id="CLU_898969_0_0_2"/>
<dbReference type="GeneID" id="12510086"/>
<evidence type="ECO:0008006" key="4">
    <source>
        <dbReference type="Google" id="ProtNLM"/>
    </source>
</evidence>
<evidence type="ECO:0000313" key="3">
    <source>
        <dbReference type="Proteomes" id="UP000005877"/>
    </source>
</evidence>
<keyword evidence="3" id="KW-1185">Reference proteome</keyword>
<dbReference type="InterPro" id="IPR013517">
    <property type="entry name" value="FG-GAP"/>
</dbReference>
<dbReference type="Proteomes" id="UP000005877">
    <property type="component" value="Chromosome"/>
</dbReference>
<accession>G7WLI5</accession>
<dbReference type="Pfam" id="PF13517">
    <property type="entry name" value="FG-GAP_3"/>
    <property type="match status" value="1"/>
</dbReference>
<protein>
    <recommendedName>
        <fullName evidence="4">FG-GAP repeat protein</fullName>
    </recommendedName>
</protein>
<dbReference type="PANTHER" id="PTHR46580:SF2">
    <property type="entry name" value="MAM DOMAIN-CONTAINING PROTEIN"/>
    <property type="match status" value="1"/>
</dbReference>
<dbReference type="Gene3D" id="2.130.10.130">
    <property type="entry name" value="Integrin alpha, N-terminal"/>
    <property type="match status" value="1"/>
</dbReference>
<dbReference type="RefSeq" id="WP_014586473.1">
    <property type="nucleotide sequence ID" value="NC_017527.1"/>
</dbReference>
<evidence type="ECO:0000313" key="2">
    <source>
        <dbReference type="EMBL" id="AET64288.1"/>
    </source>
</evidence>
<proteinExistence type="predicted"/>
<dbReference type="EMBL" id="CP003117">
    <property type="protein sequence ID" value="AET64288.1"/>
    <property type="molecule type" value="Genomic_DNA"/>
</dbReference>
<dbReference type="KEGG" id="mhi:Mhar_0917"/>
<dbReference type="AlphaFoldDB" id="G7WLI5"/>
<keyword evidence="1" id="KW-0732">Signal</keyword>
<name>G7WLI5_METH6</name>
<dbReference type="PATRIC" id="fig|1110509.7.peg.1027"/>
<organism evidence="2 3">
    <name type="scientific">Methanothrix harundinacea (strain 6Ac)</name>
    <name type="common">Methanosaeta harundinacea</name>
    <dbReference type="NCBI Taxonomy" id="1110509"/>
    <lineage>
        <taxon>Archaea</taxon>
        <taxon>Methanobacteriati</taxon>
        <taxon>Methanobacteriota</taxon>
        <taxon>Stenosarchaea group</taxon>
        <taxon>Methanomicrobia</taxon>
        <taxon>Methanotrichales</taxon>
        <taxon>Methanotrichaceae</taxon>
        <taxon>Methanothrix</taxon>
    </lineage>
</organism>
<dbReference type="PANTHER" id="PTHR46580">
    <property type="entry name" value="SENSOR KINASE-RELATED"/>
    <property type="match status" value="1"/>
</dbReference>
<dbReference type="InterPro" id="IPR028994">
    <property type="entry name" value="Integrin_alpha_N"/>
</dbReference>
<dbReference type="SUPFAM" id="SSF69318">
    <property type="entry name" value="Integrin alpha N-terminal domain"/>
    <property type="match status" value="1"/>
</dbReference>
<sequence>MHNFWKAMMAIMIGMFVLMPVHGNSGSDFDGDGKAEILISSPWGIGILKMEGGALRAPVMAANGATFTGGYLVNTADNNFEMAADFDGDGQDEILVSSPWGIGILKMTGDTLSAPVMAANGATFTGGYLVNTADNNFEMAADFDGDGQDEILVSSPWGIGILKMTGDTLSAPVMAANGATFTGGYLVNTADNNFEMAADFDGDGQDEILVSSPWGIGILKMTGDTLSAPVMAANGATFTGGYLVNTADNNFEMAADFDGDGQDEILVSSPWGIGILKMTGDTLSAPVMAANGVRFTGGWLLNTEDNRFI</sequence>